<dbReference type="PANTHER" id="PTHR31735:SF1">
    <property type="entry name" value="VACUOLAR MEMBRANE PROTEIN YPL162C"/>
    <property type="match status" value="1"/>
</dbReference>
<keyword evidence="1" id="KW-0472">Membrane</keyword>
<organism evidence="2 3">
    <name type="scientific">Eimeria maxima</name>
    <name type="common">Coccidian parasite</name>
    <dbReference type="NCBI Taxonomy" id="5804"/>
    <lineage>
        <taxon>Eukaryota</taxon>
        <taxon>Sar</taxon>
        <taxon>Alveolata</taxon>
        <taxon>Apicomplexa</taxon>
        <taxon>Conoidasida</taxon>
        <taxon>Coccidia</taxon>
        <taxon>Eucoccidiorida</taxon>
        <taxon>Eimeriorina</taxon>
        <taxon>Eimeriidae</taxon>
        <taxon>Eimeria</taxon>
    </lineage>
</organism>
<keyword evidence="1" id="KW-0812">Transmembrane</keyword>
<dbReference type="VEuPathDB" id="ToxoDB:EMWEY_00043870"/>
<sequence>MENANISGIPPGEQTCELLGEFGGFGWWLQVNLGGAGLLAAAFEEDVCVWYWINIVVDTTFGVYVQYILLRGARRLLKGAPCLEYGSYGSPPRYAACFAQLMSWQIFCLLMKISAGAFMLALQGPLVFIGSALLASLDTNPNAKLFVVMVATPLVMNSLQYWLTDSFIKNRTPPSREIPVYNVVQTAGDLPVSSSCRRET</sequence>
<reference evidence="2" key="1">
    <citation type="submission" date="2013-10" db="EMBL/GenBank/DDBJ databases">
        <title>Genomic analysis of the causative agents of coccidiosis in chickens.</title>
        <authorList>
            <person name="Reid A.J."/>
            <person name="Blake D."/>
            <person name="Billington K."/>
            <person name="Browne H."/>
            <person name="Dunn M."/>
            <person name="Hung S."/>
            <person name="Kawahara F."/>
            <person name="Miranda-Saavedra D."/>
            <person name="Mourier T."/>
            <person name="Nagra H."/>
            <person name="Otto T.D."/>
            <person name="Rawlings N."/>
            <person name="Sanchez A."/>
            <person name="Sanders M."/>
            <person name="Subramaniam C."/>
            <person name="Tay Y."/>
            <person name="Dear P."/>
            <person name="Doerig C."/>
            <person name="Gruber A."/>
            <person name="Parkinson J."/>
            <person name="Shirley M."/>
            <person name="Wan K.L."/>
            <person name="Berriman M."/>
            <person name="Tomley F."/>
            <person name="Pain A."/>
        </authorList>
    </citation>
    <scope>NUCLEOTIDE SEQUENCE [LARGE SCALE GENOMIC DNA]</scope>
    <source>
        <strain evidence="2">Weybridge</strain>
    </source>
</reference>
<dbReference type="GO" id="GO:0016020">
    <property type="term" value="C:membrane"/>
    <property type="evidence" value="ECO:0007669"/>
    <property type="project" value="TreeGrafter"/>
</dbReference>
<dbReference type="RefSeq" id="XP_013338340.1">
    <property type="nucleotide sequence ID" value="XM_013482886.1"/>
</dbReference>
<feature type="transmembrane region" description="Helical" evidence="1">
    <location>
        <begin position="109"/>
        <end position="133"/>
    </location>
</feature>
<evidence type="ECO:0000313" key="3">
    <source>
        <dbReference type="Proteomes" id="UP000030763"/>
    </source>
</evidence>
<dbReference type="GeneID" id="25338373"/>
<feature type="transmembrane region" description="Helical" evidence="1">
    <location>
        <begin position="145"/>
        <end position="163"/>
    </location>
</feature>
<evidence type="ECO:0000256" key="1">
    <source>
        <dbReference type="SAM" id="Phobius"/>
    </source>
</evidence>
<reference evidence="2" key="2">
    <citation type="submission" date="2013-10" db="EMBL/GenBank/DDBJ databases">
        <authorList>
            <person name="Aslett M."/>
        </authorList>
    </citation>
    <scope>NUCLEOTIDE SEQUENCE [LARGE SCALE GENOMIC DNA]</scope>
    <source>
        <strain evidence="2">Weybridge</strain>
    </source>
</reference>
<name>U6MJ66_EIMMA</name>
<dbReference type="AlphaFoldDB" id="U6MJ66"/>
<feature type="transmembrane region" description="Helical" evidence="1">
    <location>
        <begin position="49"/>
        <end position="70"/>
    </location>
</feature>
<accession>U6MJ66</accession>
<keyword evidence="1" id="KW-1133">Transmembrane helix</keyword>
<dbReference type="InterPro" id="IPR022127">
    <property type="entry name" value="STIMATE/YPL162C"/>
</dbReference>
<dbReference type="TCDB" id="8.A.65.1.4">
    <property type="family name" value="the endoplasmic reticulum (er)-plasma membrane (pm) junctional competence regulator (tmem110) family"/>
</dbReference>
<dbReference type="OMA" id="CLEYGSY"/>
<dbReference type="EMBL" id="HG722186">
    <property type="protein sequence ID" value="CDJ61690.1"/>
    <property type="molecule type" value="Genomic_DNA"/>
</dbReference>
<dbReference type="Pfam" id="PF12400">
    <property type="entry name" value="STIMATE"/>
    <property type="match status" value="1"/>
</dbReference>
<dbReference type="Proteomes" id="UP000030763">
    <property type="component" value="Unassembled WGS sequence"/>
</dbReference>
<gene>
    <name evidence="2" type="ORF">EMWEY_00043870</name>
</gene>
<dbReference type="OrthoDB" id="431202at2759"/>
<protein>
    <submittedName>
        <fullName evidence="2">Uncharacterized protein</fullName>
    </submittedName>
</protein>
<keyword evidence="3" id="KW-1185">Reference proteome</keyword>
<evidence type="ECO:0000313" key="2">
    <source>
        <dbReference type="EMBL" id="CDJ61690.1"/>
    </source>
</evidence>
<dbReference type="PANTHER" id="PTHR31735">
    <property type="entry name" value="VACUOLAR MEMBRANE PROTEIN YPL162C"/>
    <property type="match status" value="1"/>
</dbReference>
<proteinExistence type="predicted"/>